<sequence>MKALYFLISICFIAFGLTISQIKYFILDTTYEKVNYSLKHAVHDGALQIDYEKVADGIIEFDEAVALETVHLTLSKNLLLNQDLSPKEGSYITDPLRIVETVYIDHNFIDTDTGLPVTFPFTYKYSNPLLNIDIERPIFGPSIVCVIEAKVRFDDEYQRYVTIQEYKY</sequence>
<dbReference type="Proteomes" id="UP000019270">
    <property type="component" value="Unassembled WGS sequence"/>
</dbReference>
<dbReference type="RefSeq" id="WP_035332139.1">
    <property type="nucleotide sequence ID" value="NZ_APVL01000018.1"/>
</dbReference>
<dbReference type="EMBL" id="APVL01000018">
    <property type="protein sequence ID" value="EWG09371.1"/>
    <property type="molecule type" value="Genomic_DNA"/>
</dbReference>
<evidence type="ECO:0000313" key="2">
    <source>
        <dbReference type="Proteomes" id="UP000019270"/>
    </source>
</evidence>
<comment type="caution">
    <text evidence="1">The sequence shown here is derived from an EMBL/GenBank/DDBJ whole genome shotgun (WGS) entry which is preliminary data.</text>
</comment>
<organism evidence="1 2">
    <name type="scientific">Cytobacillus firmus DS1</name>
    <dbReference type="NCBI Taxonomy" id="1307436"/>
    <lineage>
        <taxon>Bacteria</taxon>
        <taxon>Bacillati</taxon>
        <taxon>Bacillota</taxon>
        <taxon>Bacilli</taxon>
        <taxon>Bacillales</taxon>
        <taxon>Bacillaceae</taxon>
        <taxon>Cytobacillus</taxon>
    </lineage>
</organism>
<protein>
    <submittedName>
        <fullName evidence="1">Uncharacterized protein</fullName>
    </submittedName>
</protein>
<dbReference type="OrthoDB" id="2937855at2"/>
<dbReference type="eggNOG" id="ENOG5030E1G">
    <property type="taxonomic scope" value="Bacteria"/>
</dbReference>
<evidence type="ECO:0000313" key="1">
    <source>
        <dbReference type="EMBL" id="EWG09371.1"/>
    </source>
</evidence>
<accession>W7L1G4</accession>
<name>W7L1G4_CYTFI</name>
<reference evidence="1 2" key="2">
    <citation type="journal article" date="2016" name="Sci. Rep.">
        <title>A novel serine protease, Sep1, from Bacillus firmus DS-1 has nematicidal activity and degrades multiple intestinal-associated nematode proteins.</title>
        <authorList>
            <person name="Geng C."/>
            <person name="Nie X."/>
            <person name="Tang Z."/>
            <person name="Zhang Y."/>
            <person name="Lin J."/>
            <person name="Sun M."/>
            <person name="Peng D."/>
        </authorList>
    </citation>
    <scope>NUCLEOTIDE SEQUENCE [LARGE SCALE GENOMIC DNA]</scope>
    <source>
        <strain evidence="1 2">DS1</strain>
    </source>
</reference>
<reference evidence="2" key="1">
    <citation type="submission" date="2013-03" db="EMBL/GenBank/DDBJ databases">
        <title>Draft genome sequence of Bacillus firmus DS1.</title>
        <authorList>
            <person name="Peng D."/>
            <person name="Zhu L."/>
            <person name="Sun M."/>
        </authorList>
    </citation>
    <scope>NUCLEOTIDE SEQUENCE [LARGE SCALE GENOMIC DNA]</scope>
    <source>
        <strain evidence="2">DS1</strain>
    </source>
</reference>
<dbReference type="AlphaFoldDB" id="W7L1G4"/>
<proteinExistence type="predicted"/>
<dbReference type="PATRIC" id="fig|1307436.3.peg.4231"/>
<gene>
    <name evidence="1" type="ORF">PBF_19783</name>
</gene>